<dbReference type="PANTHER" id="PTHR22891">
    <property type="entry name" value="EUKARYOTIC TRANSLATION INITIATION FACTOR 2C"/>
    <property type="match status" value="1"/>
</dbReference>
<dbReference type="Gene3D" id="3.30.420.10">
    <property type="entry name" value="Ribonuclease H-like superfamily/Ribonuclease H"/>
    <property type="match status" value="1"/>
</dbReference>
<keyword evidence="3" id="KW-1185">Reference proteome</keyword>
<dbReference type="Gene3D" id="2.170.260.10">
    <property type="entry name" value="paz domain"/>
    <property type="match status" value="1"/>
</dbReference>
<dbReference type="Proteomes" id="UP000887577">
    <property type="component" value="Unplaced"/>
</dbReference>
<dbReference type="InterPro" id="IPR012337">
    <property type="entry name" value="RNaseH-like_sf"/>
</dbReference>
<sequence length="822" mass="92765">MAGQSKCVSTQYNIKIKPGSYAHQYDTEIVFYPAANGRRPRTLTRGGDAFQKDRCRHILKNFGRLNGIVYAYDGQACLWTARALEDGVKNDAFSVDEYMRDSLGEDGQIAVTLTYVRSIDLSDFSNYAQHVNDANEDRTLRNVLEMILSQNAIEREHNRFAGIASGLLCETAENQFDRGFVIRNGNNKGVHIARSSHGPQPLLAITNTKKVFYASGANFLAALKNFMGRDQNYNEAVEAFRGVKLQLQYAPGRTMTFRGFADRPLSDITFINDGHEVTVQEYLLERYNVAIQFPNYRGAVMMQGDAVFPLEQLIIIPDQLVPDNRLPGYLREQSLRINRLAPNQRHDAIAEQFVRLEMNNPVTRGFGVSIDDSMISGTFTRLEKVTIVARRNQRLLSNDMGVFKFDKNQYLIPANVNRLVVLSSHDRTSMACVRATVEECRRKGTNLPEPEYVHFNTQTRNMDDWYNALLQYKNQRTLVFVVDSGTESHAMIKLAESMTCVPTQHILLRTAERAGQQFQTLENIAHKVNLKTGGLNHQVDFNGEKLDLNAGNILAIGIDVCHPTGEQRRGQTPEPSFVGITGNYLLNPCAFAGTFFAQETRQESVDADQLRSYTLEMLEKASKHRKIDTVVLMRDGISEGQYNMSLTQELLAIQQACETHFKHGQCKLLGIIVTKTGNVRHFNISNNRPESLPPRSVVKFGTRENYLQFYIVPHRAVQGTAKAVMVTAIRNDPNFNETEIQKFVMALTSLHQIVCAPVSLPEPIYQADKLAQRGQLLFRTYLRFYPTEIPRDGGPNGPIQFLPLTRLISFNGGNLPNIRFTA</sequence>
<dbReference type="Pfam" id="PF02171">
    <property type="entry name" value="Piwi"/>
    <property type="match status" value="1"/>
</dbReference>
<dbReference type="SMART" id="SM00950">
    <property type="entry name" value="Piwi"/>
    <property type="match status" value="1"/>
</dbReference>
<feature type="domain" description="Piwi" evidence="2">
    <location>
        <begin position="477"/>
        <end position="771"/>
    </location>
</feature>
<dbReference type="SUPFAM" id="SSF101690">
    <property type="entry name" value="PAZ domain"/>
    <property type="match status" value="1"/>
</dbReference>
<dbReference type="PROSITE" id="PS50822">
    <property type="entry name" value="PIWI"/>
    <property type="match status" value="1"/>
</dbReference>
<dbReference type="InterPro" id="IPR036085">
    <property type="entry name" value="PAZ_dom_sf"/>
</dbReference>
<dbReference type="WBParaSite" id="PSU_v2.g3776.t1">
    <property type="protein sequence ID" value="PSU_v2.g3776.t1"/>
    <property type="gene ID" value="PSU_v2.g3776"/>
</dbReference>
<organism evidence="3 4">
    <name type="scientific">Panagrolaimus superbus</name>
    <dbReference type="NCBI Taxonomy" id="310955"/>
    <lineage>
        <taxon>Eukaryota</taxon>
        <taxon>Metazoa</taxon>
        <taxon>Ecdysozoa</taxon>
        <taxon>Nematoda</taxon>
        <taxon>Chromadorea</taxon>
        <taxon>Rhabditida</taxon>
        <taxon>Tylenchina</taxon>
        <taxon>Panagrolaimomorpha</taxon>
        <taxon>Panagrolaimoidea</taxon>
        <taxon>Panagrolaimidae</taxon>
        <taxon>Panagrolaimus</taxon>
    </lineage>
</organism>
<dbReference type="GO" id="GO:0003723">
    <property type="term" value="F:RNA binding"/>
    <property type="evidence" value="ECO:0007669"/>
    <property type="project" value="InterPro"/>
</dbReference>
<evidence type="ECO:0000259" key="1">
    <source>
        <dbReference type="PROSITE" id="PS50821"/>
    </source>
</evidence>
<protein>
    <submittedName>
        <fullName evidence="4">Uncharacterized protein</fullName>
    </submittedName>
</protein>
<dbReference type="PROSITE" id="PS50821">
    <property type="entry name" value="PAZ"/>
    <property type="match status" value="1"/>
</dbReference>
<feature type="domain" description="PAZ" evidence="1">
    <location>
        <begin position="215"/>
        <end position="317"/>
    </location>
</feature>
<evidence type="ECO:0000259" key="2">
    <source>
        <dbReference type="PROSITE" id="PS50822"/>
    </source>
</evidence>
<dbReference type="AlphaFoldDB" id="A0A914YUG0"/>
<reference evidence="4" key="1">
    <citation type="submission" date="2022-11" db="UniProtKB">
        <authorList>
            <consortium name="WormBaseParasite"/>
        </authorList>
    </citation>
    <scope>IDENTIFICATION</scope>
</reference>
<dbReference type="SUPFAM" id="SSF53098">
    <property type="entry name" value="Ribonuclease H-like"/>
    <property type="match status" value="1"/>
</dbReference>
<dbReference type="CDD" id="cd02846">
    <property type="entry name" value="PAZ_argonaute_like"/>
    <property type="match status" value="1"/>
</dbReference>
<accession>A0A914YUG0</accession>
<evidence type="ECO:0000313" key="4">
    <source>
        <dbReference type="WBParaSite" id="PSU_v2.g3776.t1"/>
    </source>
</evidence>
<proteinExistence type="predicted"/>
<dbReference type="InterPro" id="IPR036397">
    <property type="entry name" value="RNaseH_sf"/>
</dbReference>
<dbReference type="InterPro" id="IPR003165">
    <property type="entry name" value="Piwi"/>
</dbReference>
<name>A0A914YUG0_9BILA</name>
<evidence type="ECO:0000313" key="3">
    <source>
        <dbReference type="Proteomes" id="UP000887577"/>
    </source>
</evidence>
<dbReference type="Gene3D" id="3.40.50.2300">
    <property type="match status" value="1"/>
</dbReference>
<dbReference type="InterPro" id="IPR003100">
    <property type="entry name" value="PAZ_dom"/>
</dbReference>